<evidence type="ECO:0000256" key="1">
    <source>
        <dbReference type="SAM" id="Phobius"/>
    </source>
</evidence>
<keyword evidence="1" id="KW-0812">Transmembrane</keyword>
<feature type="transmembrane region" description="Helical" evidence="1">
    <location>
        <begin position="20"/>
        <end position="44"/>
    </location>
</feature>
<proteinExistence type="predicted"/>
<evidence type="ECO:0000313" key="3">
    <source>
        <dbReference type="EMBL" id="PRQ53357.1"/>
    </source>
</evidence>
<dbReference type="EMBL" id="PDCK01000040">
    <property type="protein sequence ID" value="PRQ53357.1"/>
    <property type="molecule type" value="Genomic_DNA"/>
</dbReference>
<evidence type="ECO:0000313" key="4">
    <source>
        <dbReference type="Proteomes" id="UP000238479"/>
    </source>
</evidence>
<name>A0A2P6S3W0_ROSCH</name>
<keyword evidence="1" id="KW-0472">Membrane</keyword>
<protein>
    <submittedName>
        <fullName evidence="3">Putative sugar phosphate transporter domain-containing protein</fullName>
    </submittedName>
</protein>
<reference evidence="3 4" key="1">
    <citation type="journal article" date="2018" name="Nat. Genet.">
        <title>The Rosa genome provides new insights in the design of modern roses.</title>
        <authorList>
            <person name="Bendahmane M."/>
        </authorList>
    </citation>
    <scope>NUCLEOTIDE SEQUENCE [LARGE SCALE GENOMIC DNA]</scope>
    <source>
        <strain evidence="4">cv. Old Blush</strain>
    </source>
</reference>
<organism evidence="3 4">
    <name type="scientific">Rosa chinensis</name>
    <name type="common">China rose</name>
    <dbReference type="NCBI Taxonomy" id="74649"/>
    <lineage>
        <taxon>Eukaryota</taxon>
        <taxon>Viridiplantae</taxon>
        <taxon>Streptophyta</taxon>
        <taxon>Embryophyta</taxon>
        <taxon>Tracheophyta</taxon>
        <taxon>Spermatophyta</taxon>
        <taxon>Magnoliopsida</taxon>
        <taxon>eudicotyledons</taxon>
        <taxon>Gunneridae</taxon>
        <taxon>Pentapetalae</taxon>
        <taxon>rosids</taxon>
        <taxon>fabids</taxon>
        <taxon>Rosales</taxon>
        <taxon>Rosaceae</taxon>
        <taxon>Rosoideae</taxon>
        <taxon>Rosoideae incertae sedis</taxon>
        <taxon>Rosa</taxon>
    </lineage>
</organism>
<feature type="domain" description="Sugar phosphate transporter" evidence="2">
    <location>
        <begin position="1"/>
        <end position="62"/>
    </location>
</feature>
<sequence>MWWALNVVFNIYNKKVLNVYLFPWLNSTLSLAYGSLIMLVSCATKIVKAPKTDMNFWKALFPDF</sequence>
<dbReference type="AlphaFoldDB" id="A0A2P6S3W0"/>
<comment type="caution">
    <text evidence="3">The sequence shown here is derived from an EMBL/GenBank/DDBJ whole genome shotgun (WGS) entry which is preliminary data.</text>
</comment>
<evidence type="ECO:0000259" key="2">
    <source>
        <dbReference type="Pfam" id="PF03151"/>
    </source>
</evidence>
<dbReference type="Pfam" id="PF03151">
    <property type="entry name" value="TPT"/>
    <property type="match status" value="1"/>
</dbReference>
<dbReference type="InterPro" id="IPR004853">
    <property type="entry name" value="Sugar_P_trans_dom"/>
</dbReference>
<keyword evidence="4" id="KW-1185">Reference proteome</keyword>
<dbReference type="STRING" id="74649.A0A2P6S3W0"/>
<keyword evidence="1" id="KW-1133">Transmembrane helix</keyword>
<dbReference type="Proteomes" id="UP000238479">
    <property type="component" value="Chromosome 2"/>
</dbReference>
<dbReference type="Gramene" id="PRQ53357">
    <property type="protein sequence ID" value="PRQ53357"/>
    <property type="gene ID" value="RchiOBHm_Chr2g0165631"/>
</dbReference>
<gene>
    <name evidence="3" type="ORF">RchiOBHm_Chr2g0165631</name>
</gene>
<accession>A0A2P6S3W0</accession>